<proteinExistence type="predicted"/>
<dbReference type="AlphaFoldDB" id="A0A4Y2WJV1"/>
<name>A0A4Y2WJV1_ARAVE</name>
<dbReference type="Proteomes" id="UP000499080">
    <property type="component" value="Unassembled WGS sequence"/>
</dbReference>
<evidence type="ECO:0000313" key="1">
    <source>
        <dbReference type="EMBL" id="GBO36874.1"/>
    </source>
</evidence>
<protein>
    <submittedName>
        <fullName evidence="1">Uncharacterized protein</fullName>
    </submittedName>
</protein>
<sequence length="85" mass="9924">MKKFVGSSRTRQLNSILTPQRCVQNSQKKSTSLVLKFKDGRTDLKDDPEKKRRQSHGQGLRTLKVDVFFRKEGLEFLEFMKSYAT</sequence>
<comment type="caution">
    <text evidence="1">The sequence shown here is derived from an EMBL/GenBank/DDBJ whole genome shotgun (WGS) entry which is preliminary data.</text>
</comment>
<gene>
    <name evidence="1" type="ORF">AVEN_123643_1</name>
</gene>
<evidence type="ECO:0000313" key="2">
    <source>
        <dbReference type="Proteomes" id="UP000499080"/>
    </source>
</evidence>
<reference evidence="1 2" key="1">
    <citation type="journal article" date="2019" name="Sci. Rep.">
        <title>Orb-weaving spider Araneus ventricosus genome elucidates the spidroin gene catalogue.</title>
        <authorList>
            <person name="Kono N."/>
            <person name="Nakamura H."/>
            <person name="Ohtoshi R."/>
            <person name="Moran D.A.P."/>
            <person name="Shinohara A."/>
            <person name="Yoshida Y."/>
            <person name="Fujiwara M."/>
            <person name="Mori M."/>
            <person name="Tomita M."/>
            <person name="Arakawa K."/>
        </authorList>
    </citation>
    <scope>NUCLEOTIDE SEQUENCE [LARGE SCALE GENOMIC DNA]</scope>
</reference>
<keyword evidence="2" id="KW-1185">Reference proteome</keyword>
<dbReference type="EMBL" id="BGPR01061150">
    <property type="protein sequence ID" value="GBO36874.1"/>
    <property type="molecule type" value="Genomic_DNA"/>
</dbReference>
<accession>A0A4Y2WJV1</accession>
<organism evidence="1 2">
    <name type="scientific">Araneus ventricosus</name>
    <name type="common">Orbweaver spider</name>
    <name type="synonym">Epeira ventricosa</name>
    <dbReference type="NCBI Taxonomy" id="182803"/>
    <lineage>
        <taxon>Eukaryota</taxon>
        <taxon>Metazoa</taxon>
        <taxon>Ecdysozoa</taxon>
        <taxon>Arthropoda</taxon>
        <taxon>Chelicerata</taxon>
        <taxon>Arachnida</taxon>
        <taxon>Araneae</taxon>
        <taxon>Araneomorphae</taxon>
        <taxon>Entelegynae</taxon>
        <taxon>Araneoidea</taxon>
        <taxon>Araneidae</taxon>
        <taxon>Araneus</taxon>
    </lineage>
</organism>